<dbReference type="NCBIfam" id="TIGR00282">
    <property type="entry name" value="TIGR00282 family metallophosphoesterase"/>
    <property type="match status" value="1"/>
</dbReference>
<dbReference type="InterPro" id="IPR029052">
    <property type="entry name" value="Metallo-depent_PP-like"/>
</dbReference>
<evidence type="ECO:0000256" key="2">
    <source>
        <dbReference type="PIRSR" id="PIRSR004789-51"/>
    </source>
</evidence>
<feature type="binding site" evidence="2">
    <location>
        <position position="175"/>
    </location>
    <ligand>
        <name>Fe cation</name>
        <dbReference type="ChEBI" id="CHEBI:24875"/>
        <label>1</label>
    </ligand>
</feature>
<dbReference type="GO" id="GO:0046872">
    <property type="term" value="F:metal ion binding"/>
    <property type="evidence" value="ECO:0007669"/>
    <property type="project" value="UniProtKB-KW"/>
</dbReference>
<name>A0A9D5LZ02_9FIRM</name>
<dbReference type="Gene3D" id="3.60.21.10">
    <property type="match status" value="1"/>
</dbReference>
<dbReference type="Pfam" id="PF13277">
    <property type="entry name" value="YmdB"/>
    <property type="match status" value="1"/>
</dbReference>
<dbReference type="RefSeq" id="WP_226393192.1">
    <property type="nucleotide sequence ID" value="NZ_JADCKB010000019.1"/>
</dbReference>
<feature type="binding site" evidence="2">
    <location>
        <position position="67"/>
    </location>
    <ligand>
        <name>Fe cation</name>
        <dbReference type="ChEBI" id="CHEBI:24875"/>
        <label>2</label>
    </ligand>
</feature>
<keyword evidence="4" id="KW-1185">Reference proteome</keyword>
<feature type="binding site" evidence="2">
    <location>
        <position position="39"/>
    </location>
    <ligand>
        <name>Fe cation</name>
        <dbReference type="ChEBI" id="CHEBI:24875"/>
        <label>1</label>
    </ligand>
</feature>
<feature type="binding site" evidence="2">
    <location>
        <position position="40"/>
    </location>
    <ligand>
        <name>Fe cation</name>
        <dbReference type="ChEBI" id="CHEBI:24875"/>
        <label>1</label>
    </ligand>
</feature>
<proteinExistence type="predicted"/>
<accession>A0A9D5LZ02</accession>
<dbReference type="GO" id="GO:0004113">
    <property type="term" value="F:2',3'-cyclic-nucleotide 3'-phosphodiesterase activity"/>
    <property type="evidence" value="ECO:0007669"/>
    <property type="project" value="TreeGrafter"/>
</dbReference>
<dbReference type="PIRSF" id="PIRSF004789">
    <property type="entry name" value="DR1281"/>
    <property type="match status" value="1"/>
</dbReference>
<feature type="binding site" evidence="2">
    <location>
        <position position="8"/>
    </location>
    <ligand>
        <name>Fe cation</name>
        <dbReference type="ChEBI" id="CHEBI:24875"/>
        <label>1</label>
    </ligand>
</feature>
<feature type="binding site" evidence="2">
    <location>
        <position position="39"/>
    </location>
    <ligand>
        <name>Fe cation</name>
        <dbReference type="ChEBI" id="CHEBI:24875"/>
        <label>2</label>
    </ligand>
</feature>
<reference evidence="3" key="1">
    <citation type="submission" date="2020-10" db="EMBL/GenBank/DDBJ databases">
        <title>ChiBAC.</title>
        <authorList>
            <person name="Zenner C."/>
            <person name="Hitch T.C.A."/>
            <person name="Clavel T."/>
        </authorList>
    </citation>
    <scope>NUCLEOTIDE SEQUENCE</scope>
    <source>
        <strain evidence="3">DSM 107454</strain>
    </source>
</reference>
<feature type="binding site" evidence="2">
    <location>
        <position position="173"/>
    </location>
    <ligand>
        <name>Fe cation</name>
        <dbReference type="ChEBI" id="CHEBI:24875"/>
        <label>2</label>
    </ligand>
</feature>
<dbReference type="SUPFAM" id="SSF56300">
    <property type="entry name" value="Metallo-dependent phosphatases"/>
    <property type="match status" value="1"/>
</dbReference>
<evidence type="ECO:0000313" key="3">
    <source>
        <dbReference type="EMBL" id="MBE5040638.1"/>
    </source>
</evidence>
<feature type="active site" description="Proton donor" evidence="1">
    <location>
        <position position="68"/>
    </location>
</feature>
<comment type="caution">
    <text evidence="3">The sequence shown here is derived from an EMBL/GenBank/DDBJ whole genome shotgun (WGS) entry which is preliminary data.</text>
</comment>
<gene>
    <name evidence="3" type="ORF">INF28_09205</name>
</gene>
<feature type="binding site" evidence="2">
    <location>
        <position position="148"/>
    </location>
    <ligand>
        <name>Fe cation</name>
        <dbReference type="ChEBI" id="CHEBI:24875"/>
        <label>2</label>
    </ligand>
</feature>
<dbReference type="Proteomes" id="UP000806542">
    <property type="component" value="Unassembled WGS sequence"/>
</dbReference>
<evidence type="ECO:0000313" key="4">
    <source>
        <dbReference type="Proteomes" id="UP000806542"/>
    </source>
</evidence>
<dbReference type="AlphaFoldDB" id="A0A9D5LZ02"/>
<dbReference type="PANTHER" id="PTHR36303:SF1">
    <property type="entry name" value="2',3'-CYCLIC-NUCLEOTIDE 2'-PHOSPHODIESTERASE"/>
    <property type="match status" value="1"/>
</dbReference>
<protein>
    <submittedName>
        <fullName evidence="3">TIGR00282 family metallophosphoesterase</fullName>
    </submittedName>
</protein>
<dbReference type="PANTHER" id="PTHR36303">
    <property type="entry name" value="2',3'-CYCLIC-NUCLEOTIDE 2'-PHOSPHODIESTERASE"/>
    <property type="match status" value="1"/>
</dbReference>
<sequence length="261" mass="28942">MRILAIGDIVAEDGREYVYNHLNQIRKKYHIDFCIANGENAANTNGITADIANTLIERGVDVITMGNHTFANKEASIVLDENPNIIRPLNFPSELEGTGYVIKDTGTTRIAVINLIGRVNMSPANCPFHAVEKALKEIEADICIVDMHAETTSERIAMGHFLDGKVSAVFGTHTHVQTADERILPGGTGFISDLGMTGVEDSVLGVRKEIILDFYYYSGKRFRFEKAEGIVWFHGCIFDVDPKTGKTTAVQRLRFSSEEKF</sequence>
<dbReference type="InterPro" id="IPR005235">
    <property type="entry name" value="YmdB-like"/>
</dbReference>
<organism evidence="3 4">
    <name type="scientific">Ructibacterium gallinarum</name>
    <dbReference type="NCBI Taxonomy" id="2779355"/>
    <lineage>
        <taxon>Bacteria</taxon>
        <taxon>Bacillati</taxon>
        <taxon>Bacillota</taxon>
        <taxon>Clostridia</taxon>
        <taxon>Eubacteriales</taxon>
        <taxon>Oscillospiraceae</taxon>
        <taxon>Ructibacterium</taxon>
    </lineage>
</organism>
<dbReference type="EMBL" id="JADCKB010000019">
    <property type="protein sequence ID" value="MBE5040638.1"/>
    <property type="molecule type" value="Genomic_DNA"/>
</dbReference>
<keyword evidence="2" id="KW-0479">Metal-binding</keyword>
<evidence type="ECO:0000256" key="1">
    <source>
        <dbReference type="PIRSR" id="PIRSR004789-50"/>
    </source>
</evidence>